<keyword evidence="3" id="KW-0255">Endonuclease</keyword>
<dbReference type="AlphaFoldDB" id="A0A2M8EST8"/>
<dbReference type="PROSITE" id="PS50164">
    <property type="entry name" value="GIY_YIG"/>
    <property type="match status" value="1"/>
</dbReference>
<evidence type="ECO:0000256" key="1">
    <source>
        <dbReference type="ARBA" id="ARBA00007435"/>
    </source>
</evidence>
<keyword evidence="3" id="KW-0540">Nuclease</keyword>
<gene>
    <name evidence="3" type="ORF">CO054_01570</name>
</gene>
<keyword evidence="3" id="KW-0378">Hydrolase</keyword>
<evidence type="ECO:0000313" key="4">
    <source>
        <dbReference type="Proteomes" id="UP000229816"/>
    </source>
</evidence>
<name>A0A2M8EST8_9BACT</name>
<dbReference type="EMBL" id="PFSF01000032">
    <property type="protein sequence ID" value="PJC28179.1"/>
    <property type="molecule type" value="Genomic_DNA"/>
</dbReference>
<comment type="similarity">
    <text evidence="1">Belongs to the UPF0213 family.</text>
</comment>
<dbReference type="Pfam" id="PF01541">
    <property type="entry name" value="GIY-YIG"/>
    <property type="match status" value="1"/>
</dbReference>
<feature type="domain" description="GIY-YIG" evidence="2">
    <location>
        <begin position="2"/>
        <end position="77"/>
    </location>
</feature>
<dbReference type="Proteomes" id="UP000229816">
    <property type="component" value="Unassembled WGS sequence"/>
</dbReference>
<dbReference type="PANTHER" id="PTHR34477:SF1">
    <property type="entry name" value="UPF0213 PROTEIN YHBQ"/>
    <property type="match status" value="1"/>
</dbReference>
<sequence length="93" mass="11150">MMKWFVYIARCSDGSLYIGRTTDLKRRLREHNQGIGSLFTKNKKPIKLVYVERHKTLSEAFKREFQIKGWKREKKENLIKYGKPILNMEKKSS</sequence>
<dbReference type="Gene3D" id="3.40.1440.10">
    <property type="entry name" value="GIY-YIG endonuclease"/>
    <property type="match status" value="1"/>
</dbReference>
<dbReference type="InterPro" id="IPR000305">
    <property type="entry name" value="GIY-YIG_endonuc"/>
</dbReference>
<dbReference type="CDD" id="cd10456">
    <property type="entry name" value="GIY-YIG_UPF0213"/>
    <property type="match status" value="1"/>
</dbReference>
<comment type="caution">
    <text evidence="3">The sequence shown here is derived from an EMBL/GenBank/DDBJ whole genome shotgun (WGS) entry which is preliminary data.</text>
</comment>
<dbReference type="GO" id="GO:0004519">
    <property type="term" value="F:endonuclease activity"/>
    <property type="evidence" value="ECO:0007669"/>
    <property type="project" value="UniProtKB-KW"/>
</dbReference>
<dbReference type="SMART" id="SM00465">
    <property type="entry name" value="GIYc"/>
    <property type="match status" value="1"/>
</dbReference>
<protein>
    <submittedName>
        <fullName evidence="3">Endonuclease</fullName>
    </submittedName>
</protein>
<dbReference type="PANTHER" id="PTHR34477">
    <property type="entry name" value="UPF0213 PROTEIN YHBQ"/>
    <property type="match status" value="1"/>
</dbReference>
<dbReference type="InterPro" id="IPR035901">
    <property type="entry name" value="GIY-YIG_endonuc_sf"/>
</dbReference>
<proteinExistence type="inferred from homology"/>
<reference evidence="4" key="1">
    <citation type="submission" date="2017-09" db="EMBL/GenBank/DDBJ databases">
        <title>Depth-based differentiation of microbial function through sediment-hosted aquifers and enrichment of novel symbionts in the deep terrestrial subsurface.</title>
        <authorList>
            <person name="Probst A.J."/>
            <person name="Ladd B."/>
            <person name="Jarett J.K."/>
            <person name="Geller-Mcgrath D.E."/>
            <person name="Sieber C.M.K."/>
            <person name="Emerson J.B."/>
            <person name="Anantharaman K."/>
            <person name="Thomas B.C."/>
            <person name="Malmstrom R."/>
            <person name="Stieglmeier M."/>
            <person name="Klingl A."/>
            <person name="Woyke T."/>
            <person name="Ryan C.M."/>
            <person name="Banfield J.F."/>
        </authorList>
    </citation>
    <scope>NUCLEOTIDE SEQUENCE [LARGE SCALE GENOMIC DNA]</scope>
</reference>
<accession>A0A2M8EST8</accession>
<evidence type="ECO:0000259" key="2">
    <source>
        <dbReference type="PROSITE" id="PS50164"/>
    </source>
</evidence>
<organism evidence="3 4">
    <name type="scientific">Candidatus Shapirobacteria bacterium CG_4_9_14_0_2_um_filter_39_11</name>
    <dbReference type="NCBI Taxonomy" id="1974478"/>
    <lineage>
        <taxon>Bacteria</taxon>
        <taxon>Candidatus Shapironibacteriota</taxon>
    </lineage>
</organism>
<dbReference type="SUPFAM" id="SSF82771">
    <property type="entry name" value="GIY-YIG endonuclease"/>
    <property type="match status" value="1"/>
</dbReference>
<dbReference type="InterPro" id="IPR050190">
    <property type="entry name" value="UPF0213_domain"/>
</dbReference>
<evidence type="ECO:0000313" key="3">
    <source>
        <dbReference type="EMBL" id="PJC28179.1"/>
    </source>
</evidence>